<dbReference type="EMBL" id="PEYV01000047">
    <property type="protein sequence ID" value="PIS21443.1"/>
    <property type="molecule type" value="Genomic_DNA"/>
</dbReference>
<keyword evidence="3" id="KW-0949">S-adenosyl-L-methionine</keyword>
<reference evidence="5" key="1">
    <citation type="submission" date="2017-09" db="EMBL/GenBank/DDBJ databases">
        <title>Depth-based differentiation of microbial function through sediment-hosted aquifers and enrichment of novel symbionts in the deep terrestrial subsurface.</title>
        <authorList>
            <person name="Probst A.J."/>
            <person name="Ladd B."/>
            <person name="Jarett J.K."/>
            <person name="Geller-Mcgrath D.E."/>
            <person name="Sieber C.M.K."/>
            <person name="Emerson J.B."/>
            <person name="Anantharaman K."/>
            <person name="Thomas B.C."/>
            <person name="Malmstrom R."/>
            <person name="Stieglmeier M."/>
            <person name="Klingl A."/>
            <person name="Woyke T."/>
            <person name="Ryan C.M."/>
            <person name="Banfield J.F."/>
        </authorList>
    </citation>
    <scope>NUCLEOTIDE SEQUENCE [LARGE SCALE GENOMIC DNA]</scope>
</reference>
<protein>
    <recommendedName>
        <fullName evidence="6">Methyltransferase domain-containing protein</fullName>
    </recommendedName>
</protein>
<dbReference type="PANTHER" id="PTHR13610">
    <property type="entry name" value="METHYLTRANSFERASE DOMAIN-CONTAINING PROTEIN"/>
    <property type="match status" value="1"/>
</dbReference>
<accession>A0A2H0X934</accession>
<dbReference type="InterPro" id="IPR026170">
    <property type="entry name" value="FAM173A/B"/>
</dbReference>
<dbReference type="CDD" id="cd02440">
    <property type="entry name" value="AdoMet_MTases"/>
    <property type="match status" value="1"/>
</dbReference>
<dbReference type="Proteomes" id="UP000231098">
    <property type="component" value="Unassembled WGS sequence"/>
</dbReference>
<evidence type="ECO:0000256" key="3">
    <source>
        <dbReference type="ARBA" id="ARBA00022691"/>
    </source>
</evidence>
<proteinExistence type="predicted"/>
<dbReference type="Gene3D" id="3.40.50.150">
    <property type="entry name" value="Vaccinia Virus protein VP39"/>
    <property type="match status" value="1"/>
</dbReference>
<keyword evidence="1" id="KW-0489">Methyltransferase</keyword>
<comment type="caution">
    <text evidence="4">The sequence shown here is derived from an EMBL/GenBank/DDBJ whole genome shotgun (WGS) entry which is preliminary data.</text>
</comment>
<dbReference type="AlphaFoldDB" id="A0A2H0X934"/>
<evidence type="ECO:0000313" key="4">
    <source>
        <dbReference type="EMBL" id="PIS21443.1"/>
    </source>
</evidence>
<organism evidence="4 5">
    <name type="scientific">candidate division WWE3 bacterium CG08_land_8_20_14_0_20_41_15</name>
    <dbReference type="NCBI Taxonomy" id="1975086"/>
    <lineage>
        <taxon>Bacteria</taxon>
        <taxon>Katanobacteria</taxon>
    </lineage>
</organism>
<keyword evidence="2" id="KW-0808">Transferase</keyword>
<dbReference type="PANTHER" id="PTHR13610:SF11">
    <property type="entry name" value="METHYLTRANSFERASE DOMAIN-CONTAINING PROTEIN"/>
    <property type="match status" value="1"/>
</dbReference>
<gene>
    <name evidence="4" type="ORF">COT51_02750</name>
</gene>
<dbReference type="GO" id="GO:0032259">
    <property type="term" value="P:methylation"/>
    <property type="evidence" value="ECO:0007669"/>
    <property type="project" value="UniProtKB-KW"/>
</dbReference>
<name>A0A2H0X934_UNCKA</name>
<evidence type="ECO:0008006" key="6">
    <source>
        <dbReference type="Google" id="ProtNLM"/>
    </source>
</evidence>
<sequence length="178" mass="20183">MLILLIIFIIFLFGFIFWVSSHLFSSIFYVSYVNSSKSAIFDALKFAKLKKGQKLVDLGCGRGDALIIAVKNFGAKATGYEISPLPYLLAKIRIFGNRSISVHCRVLQKSANDLKNANVIYLYLLNSALDKVEDFIFENIGENTKIVSLAFKFKKHQPKKEAITTNLGRKTKIYLYQK</sequence>
<evidence type="ECO:0000256" key="2">
    <source>
        <dbReference type="ARBA" id="ARBA00022679"/>
    </source>
</evidence>
<evidence type="ECO:0000313" key="5">
    <source>
        <dbReference type="Proteomes" id="UP000231098"/>
    </source>
</evidence>
<dbReference type="SUPFAM" id="SSF53335">
    <property type="entry name" value="S-adenosyl-L-methionine-dependent methyltransferases"/>
    <property type="match status" value="1"/>
</dbReference>
<evidence type="ECO:0000256" key="1">
    <source>
        <dbReference type="ARBA" id="ARBA00022603"/>
    </source>
</evidence>
<dbReference type="InterPro" id="IPR029063">
    <property type="entry name" value="SAM-dependent_MTases_sf"/>
</dbReference>
<dbReference type="GO" id="GO:0016279">
    <property type="term" value="F:protein-lysine N-methyltransferase activity"/>
    <property type="evidence" value="ECO:0007669"/>
    <property type="project" value="InterPro"/>
</dbReference>